<comment type="caution">
    <text evidence="2">The sequence shown here is derived from an EMBL/GenBank/DDBJ whole genome shotgun (WGS) entry which is preliminary data.</text>
</comment>
<organism evidence="2 3">
    <name type="scientific">Collimonas rhizosphaerae</name>
    <dbReference type="NCBI Taxonomy" id="3126357"/>
    <lineage>
        <taxon>Bacteria</taxon>
        <taxon>Pseudomonadati</taxon>
        <taxon>Pseudomonadota</taxon>
        <taxon>Betaproteobacteria</taxon>
        <taxon>Burkholderiales</taxon>
        <taxon>Oxalobacteraceae</taxon>
        <taxon>Collimonas</taxon>
    </lineage>
</organism>
<reference evidence="2 3" key="1">
    <citation type="submission" date="2024-02" db="EMBL/GenBank/DDBJ databases">
        <title>Draft genome sequence of Collimonas sp. strain H4R21, an effective mineral-weathering bacterial strain isolated from the beech rhizosphere.</title>
        <authorList>
            <person name="Morin E."/>
            <person name="Uroz S."/>
            <person name="Leveau J.H.J."/>
            <person name="Kumar R."/>
            <person name="Rey M.W."/>
            <person name="Pham J."/>
        </authorList>
    </citation>
    <scope>NUCLEOTIDE SEQUENCE [LARGE SCALE GENOMIC DNA]</scope>
    <source>
        <strain evidence="2 3">H4R21</strain>
    </source>
</reference>
<proteinExistence type="predicted"/>
<gene>
    <name evidence="2" type="ORF">V8G57_01790</name>
</gene>
<evidence type="ECO:0008006" key="4">
    <source>
        <dbReference type="Google" id="ProtNLM"/>
    </source>
</evidence>
<dbReference type="RefSeq" id="WP_342827943.1">
    <property type="nucleotide sequence ID" value="NZ_JBANDC010000001.1"/>
</dbReference>
<feature type="region of interest" description="Disordered" evidence="1">
    <location>
        <begin position="143"/>
        <end position="275"/>
    </location>
</feature>
<dbReference type="EMBL" id="JBANDC010000001">
    <property type="protein sequence ID" value="MEM4986110.1"/>
    <property type="molecule type" value="Genomic_DNA"/>
</dbReference>
<feature type="compositionally biased region" description="Low complexity" evidence="1">
    <location>
        <begin position="152"/>
        <end position="167"/>
    </location>
</feature>
<evidence type="ECO:0000313" key="2">
    <source>
        <dbReference type="EMBL" id="MEM4986110.1"/>
    </source>
</evidence>
<feature type="compositionally biased region" description="Basic and acidic residues" evidence="1">
    <location>
        <begin position="227"/>
        <end position="254"/>
    </location>
</feature>
<accession>A0ABU9PQ48</accession>
<keyword evidence="3" id="KW-1185">Reference proteome</keyword>
<dbReference type="Proteomes" id="UP001495910">
    <property type="component" value="Unassembled WGS sequence"/>
</dbReference>
<protein>
    <recommendedName>
        <fullName evidence="4">Colicin import membrane protein</fullName>
    </recommendedName>
</protein>
<name>A0ABU9PQ48_9BURK</name>
<sequence>MEFASLILAPLSSPLTPARRRRPLLPGMAALLLALCAGPAVLAADIELKPVDQPAAELSARYPLETLTSVETANRALADVADAKAEVEARDLEQRRACYQKFFVNHCLDIAKEQRRLAMKTIRPIDITANAFLRKDRADERDKALEVHDAGQPAEAAQKAQDQQAKEVSNAEKVKQGAAKDKEVTANTRKHMGEADKRVAEHNAKLQKARQDEAAKASERAANAAAFEKKAKDSAARQKEVADNKVAKAKDLAAKKAAAAPAAPAAATPPPASAP</sequence>
<evidence type="ECO:0000313" key="3">
    <source>
        <dbReference type="Proteomes" id="UP001495910"/>
    </source>
</evidence>
<feature type="compositionally biased region" description="Basic and acidic residues" evidence="1">
    <location>
        <begin position="191"/>
        <end position="219"/>
    </location>
</feature>
<feature type="compositionally biased region" description="Basic and acidic residues" evidence="1">
    <location>
        <begin position="169"/>
        <end position="184"/>
    </location>
</feature>
<evidence type="ECO:0000256" key="1">
    <source>
        <dbReference type="SAM" id="MobiDB-lite"/>
    </source>
</evidence>
<feature type="compositionally biased region" description="Low complexity" evidence="1">
    <location>
        <begin position="255"/>
        <end position="266"/>
    </location>
</feature>